<keyword evidence="3" id="KW-1185">Reference proteome</keyword>
<evidence type="ECO:0000313" key="3">
    <source>
        <dbReference type="Proteomes" id="UP000315995"/>
    </source>
</evidence>
<dbReference type="Proteomes" id="UP000315995">
    <property type="component" value="Chromosome"/>
</dbReference>
<protein>
    <recommendedName>
        <fullName evidence="4">1,4-alpha-glucan branching enzyme</fullName>
    </recommendedName>
</protein>
<dbReference type="AlphaFoldDB" id="A0A4Y6PYP2"/>
<feature type="region of interest" description="Disordered" evidence="1">
    <location>
        <begin position="1"/>
        <end position="33"/>
    </location>
</feature>
<proteinExistence type="predicted"/>
<evidence type="ECO:0000313" key="2">
    <source>
        <dbReference type="EMBL" id="QDG52855.1"/>
    </source>
</evidence>
<gene>
    <name evidence="2" type="ORF">FIV42_19525</name>
</gene>
<accession>A0A5B8YAT3</accession>
<dbReference type="RefSeq" id="WP_141199316.1">
    <property type="nucleotide sequence ID" value="NZ_CP041186.1"/>
</dbReference>
<evidence type="ECO:0008006" key="4">
    <source>
        <dbReference type="Google" id="ProtNLM"/>
    </source>
</evidence>
<evidence type="ECO:0000256" key="1">
    <source>
        <dbReference type="SAM" id="MobiDB-lite"/>
    </source>
</evidence>
<dbReference type="EMBL" id="CP041186">
    <property type="protein sequence ID" value="QDG52855.1"/>
    <property type="molecule type" value="Genomic_DNA"/>
</dbReference>
<sequence length="102" mass="11804">MASHKTKATTDHDEIRHWAEERDGRPATVKHTSRGESAGLLRFKFPTAGRDENLEEVSWDEFFSKFDNEDLAMIYQEETQGGDTSRFFKFVSKETAREATEE</sequence>
<name>A0A4Y6PYP2_PERCE</name>
<dbReference type="OrthoDB" id="9808866at2"/>
<accession>A0A4Y6PYP2</accession>
<organism evidence="2 3">
    <name type="scientific">Persicimonas caeni</name>
    <dbReference type="NCBI Taxonomy" id="2292766"/>
    <lineage>
        <taxon>Bacteria</taxon>
        <taxon>Deltaproteobacteria</taxon>
        <taxon>Bradymonadales</taxon>
        <taxon>Bradymonadaceae</taxon>
        <taxon>Persicimonas</taxon>
    </lineage>
</organism>
<reference evidence="2 3" key="1">
    <citation type="submission" date="2019-06" db="EMBL/GenBank/DDBJ databases">
        <title>Persicimonas caeni gen. nov., sp. nov., a predatory bacterium isolated from solar saltern.</title>
        <authorList>
            <person name="Wang S."/>
        </authorList>
    </citation>
    <scope>NUCLEOTIDE SEQUENCE [LARGE SCALE GENOMIC DNA]</scope>
    <source>
        <strain evidence="2 3">YN101</strain>
    </source>
</reference>
<feature type="compositionally biased region" description="Basic and acidic residues" evidence="1">
    <location>
        <begin position="8"/>
        <end position="25"/>
    </location>
</feature>